<dbReference type="AlphaFoldDB" id="A0A927AZF5"/>
<dbReference type="InterPro" id="IPR045232">
    <property type="entry name" value="FAM234"/>
</dbReference>
<feature type="domain" description="FAM234A/B beta-propeller" evidence="5">
    <location>
        <begin position="68"/>
        <end position="197"/>
    </location>
</feature>
<evidence type="ECO:0000256" key="1">
    <source>
        <dbReference type="ARBA" id="ARBA00004167"/>
    </source>
</evidence>
<evidence type="ECO:0000313" key="6">
    <source>
        <dbReference type="EMBL" id="MBD2752706.1"/>
    </source>
</evidence>
<dbReference type="SUPFAM" id="SSF69318">
    <property type="entry name" value="Integrin alpha N-terminal domain"/>
    <property type="match status" value="2"/>
</dbReference>
<comment type="caution">
    <text evidence="6">The sequence shown here is derived from an EMBL/GenBank/DDBJ whole genome shotgun (WGS) entry which is preliminary data.</text>
</comment>
<evidence type="ECO:0000256" key="4">
    <source>
        <dbReference type="ARBA" id="ARBA00023136"/>
    </source>
</evidence>
<dbReference type="InterPro" id="IPR028994">
    <property type="entry name" value="Integrin_alpha_N"/>
</dbReference>
<proteinExistence type="predicted"/>
<sequence length="489" mass="53568">MNARHLFVFSLLLLGLFYAQVAVGQTSWSTLLPTIGTFSSPRVTDLNRDGVQDIILGAGRLEFQRCDSAIIALDGKTGKLLWNRSANDQIFGSAALKDINADQIDDVFINGRSSELQAIDGATGRVIWKFDTLNYPGKSWFNFYNPQFIHDVDHDGIDDLLLANGGDIIVPPHNPNRRAGRLVVISTRTGKLLASATMPDGKEIYMSVVVNKDSLHPERSPILFGTGGETIGGNLFVGTIGMLLQGDLSSAEQLASCATKGFIAPPAWADLTNDGIKDIVVNSVDGRVMAFDGKTHRSLWSTQLLYTEAYSSMAIGYFNRDPVPDVFVSFAQGTWPDLTWTKQAMVNGINGQIEFSDSLGFYQTSSPVVADVTEDGVDEVILSVDYQLIDSLGFKSFSNTLMVIQFDKHMVVPLLEGLPGHNVSSTPWVGDLDKDGFLDIVFCNGTNPRKTYTFDGMRVNKIGTTIPLSRRHQWGAYMGSHYDGVFRSP</sequence>
<comment type="subcellular location">
    <subcellularLocation>
        <location evidence="1">Membrane</location>
        <topology evidence="1">Single-pass membrane protein</topology>
    </subcellularLocation>
</comment>
<keyword evidence="7" id="KW-1185">Reference proteome</keyword>
<dbReference type="PANTHER" id="PTHR21419">
    <property type="match status" value="1"/>
</dbReference>
<keyword evidence="4" id="KW-0472">Membrane</keyword>
<dbReference type="InterPro" id="IPR015943">
    <property type="entry name" value="WD40/YVTN_repeat-like_dom_sf"/>
</dbReference>
<reference evidence="6" key="1">
    <citation type="submission" date="2020-09" db="EMBL/GenBank/DDBJ databases">
        <authorList>
            <person name="Kim M.K."/>
        </authorList>
    </citation>
    <scope>NUCLEOTIDE SEQUENCE</scope>
    <source>
        <strain evidence="6">BT704</strain>
    </source>
</reference>
<evidence type="ECO:0000256" key="3">
    <source>
        <dbReference type="ARBA" id="ARBA00022989"/>
    </source>
</evidence>
<dbReference type="EMBL" id="JACXAA010000002">
    <property type="protein sequence ID" value="MBD2752706.1"/>
    <property type="molecule type" value="Genomic_DNA"/>
</dbReference>
<dbReference type="Pfam" id="PF23727">
    <property type="entry name" value="Beta-prop_FAM234A_B"/>
    <property type="match status" value="1"/>
</dbReference>
<evidence type="ECO:0000313" key="7">
    <source>
        <dbReference type="Proteomes" id="UP000653797"/>
    </source>
</evidence>
<gene>
    <name evidence="6" type="ORF">IC230_07390</name>
</gene>
<keyword evidence="3" id="KW-1133">Transmembrane helix</keyword>
<dbReference type="InterPro" id="IPR055409">
    <property type="entry name" value="Beta-prop_FAM234A_B"/>
</dbReference>
<name>A0A927AZF5_9BACT</name>
<dbReference type="GO" id="GO:0016020">
    <property type="term" value="C:membrane"/>
    <property type="evidence" value="ECO:0007669"/>
    <property type="project" value="UniProtKB-SubCell"/>
</dbReference>
<evidence type="ECO:0000256" key="2">
    <source>
        <dbReference type="ARBA" id="ARBA00022692"/>
    </source>
</evidence>
<dbReference type="RefSeq" id="WP_191038329.1">
    <property type="nucleotide sequence ID" value="NZ_JACXAA010000002.1"/>
</dbReference>
<dbReference type="Gene3D" id="2.130.10.10">
    <property type="entry name" value="YVTN repeat-like/Quinoprotein amine dehydrogenase"/>
    <property type="match status" value="1"/>
</dbReference>
<protein>
    <submittedName>
        <fullName evidence="6">PQQ-binding-like beta-propeller repeat protein</fullName>
    </submittedName>
</protein>
<evidence type="ECO:0000259" key="5">
    <source>
        <dbReference type="Pfam" id="PF23727"/>
    </source>
</evidence>
<dbReference type="Proteomes" id="UP000653797">
    <property type="component" value="Unassembled WGS sequence"/>
</dbReference>
<keyword evidence="2" id="KW-0812">Transmembrane</keyword>
<dbReference type="PANTHER" id="PTHR21419:SF30">
    <property type="entry name" value="IG-LIKE DOMAIN-CONTAINING PROTEIN"/>
    <property type="match status" value="1"/>
</dbReference>
<organism evidence="6 7">
    <name type="scientific">Spirosoma validum</name>
    <dbReference type="NCBI Taxonomy" id="2771355"/>
    <lineage>
        <taxon>Bacteria</taxon>
        <taxon>Pseudomonadati</taxon>
        <taxon>Bacteroidota</taxon>
        <taxon>Cytophagia</taxon>
        <taxon>Cytophagales</taxon>
        <taxon>Cytophagaceae</taxon>
        <taxon>Spirosoma</taxon>
    </lineage>
</organism>
<accession>A0A927AZF5</accession>